<dbReference type="GO" id="GO:0008270">
    <property type="term" value="F:zinc ion binding"/>
    <property type="evidence" value="ECO:0007669"/>
    <property type="project" value="InterPro"/>
</dbReference>
<dbReference type="GO" id="GO:0016285">
    <property type="term" value="F:alanyl aminopeptidase activity"/>
    <property type="evidence" value="ECO:0007669"/>
    <property type="project" value="UniProtKB-EC"/>
</dbReference>
<evidence type="ECO:0000256" key="11">
    <source>
        <dbReference type="ARBA" id="ARBA00029811"/>
    </source>
</evidence>
<evidence type="ECO:0000256" key="9">
    <source>
        <dbReference type="ARBA" id="ARBA00022833"/>
    </source>
</evidence>
<dbReference type="GO" id="GO:0006508">
    <property type="term" value="P:proteolysis"/>
    <property type="evidence" value="ECO:0007669"/>
    <property type="project" value="UniProtKB-KW"/>
</dbReference>
<comment type="catalytic activity">
    <reaction evidence="1">
        <text>Release of an N-terminal amino acid, Xaa-|-Yaa- from a peptide, amide or arylamide. Xaa is preferably Ala, but may be most amino acids including Pro (slow action). When a terminal hydrophobic residue is followed by a prolyl residue, the two may be released as an intact Xaa-Pro dipeptide.</text>
        <dbReference type="EC" id="3.4.11.2"/>
    </reaction>
</comment>
<dbReference type="Pfam" id="PF17900">
    <property type="entry name" value="Peptidase_M1_N"/>
    <property type="match status" value="1"/>
</dbReference>
<evidence type="ECO:0000256" key="7">
    <source>
        <dbReference type="ARBA" id="ARBA00022723"/>
    </source>
</evidence>
<organism evidence="17 18">
    <name type="scientific">Streptomyces nanshensis</name>
    <dbReference type="NCBI Taxonomy" id="518642"/>
    <lineage>
        <taxon>Bacteria</taxon>
        <taxon>Bacillati</taxon>
        <taxon>Actinomycetota</taxon>
        <taxon>Actinomycetes</taxon>
        <taxon>Kitasatosporales</taxon>
        <taxon>Streptomycetaceae</taxon>
        <taxon>Streptomyces</taxon>
    </lineage>
</organism>
<evidence type="ECO:0000256" key="5">
    <source>
        <dbReference type="ARBA" id="ARBA00015611"/>
    </source>
</evidence>
<dbReference type="CDD" id="cd09603">
    <property type="entry name" value="M1_APN_like"/>
    <property type="match status" value="1"/>
</dbReference>
<dbReference type="Gene3D" id="2.60.40.1730">
    <property type="entry name" value="tricorn interacting facor f3 domain"/>
    <property type="match status" value="1"/>
</dbReference>
<dbReference type="PANTHER" id="PTHR11533">
    <property type="entry name" value="PROTEASE M1 ZINC METALLOPROTEASE"/>
    <property type="match status" value="1"/>
</dbReference>
<protein>
    <recommendedName>
        <fullName evidence="5">Aminopeptidase N</fullName>
        <ecNumber evidence="4">3.4.11.2</ecNumber>
    </recommendedName>
    <alternativeName>
        <fullName evidence="11">Alanine aminopeptidase</fullName>
    </alternativeName>
    <alternativeName>
        <fullName evidence="12">Lysyl aminopeptidase</fullName>
    </alternativeName>
</protein>
<dbReference type="EC" id="3.4.11.2" evidence="4"/>
<keyword evidence="10 17" id="KW-0482">Metalloprotease</keyword>
<sequence length="476" mass="52911">MRGHARTSAVVACAVLALAGAAPPEPAPLGVGDRLFPHLGNPGYDVRAYDLSFRYGGRNTDPLDARTVIDARVTAKGGLPRFNLDFASGTVRSVTVGGRTARYRQAGEDLVVTPARAPGRGERMRVVVRHTSPTGTRDGGWVRTRDGLAMANQADAAHRVFPGSDHPSDKARFTVRITAPEALTAVANGRLRGTERRGKDTRWTYATAHPMATELAQVSIGRSWVRRTKGPHGIPLRDVVPLRDRRQLEPWLKKTPRQMSWLERRLGTYPFETYGVLMADATTGFELETQTLSLFEKQLFTSRTVPSWYKESVMVHELSHQWLGDSVTPGTWDDLWLNEGHATWYEWLYGAERGGPSLTEQAKKAYEKSDGWRKTQGPPARLHPPRPGNKTDVFRDSVYGGAAVALYALREKIGNEGFARLQREWITQHRDGNVSTADFVRLANAVAKKDLTAFLKGWLYGKKTPPMPGHPDWRSS</sequence>
<comment type="similarity">
    <text evidence="3">Belongs to the peptidase M1 family.</text>
</comment>
<dbReference type="AlphaFoldDB" id="A0A1E7KYP2"/>
<evidence type="ECO:0000256" key="2">
    <source>
        <dbReference type="ARBA" id="ARBA00001947"/>
    </source>
</evidence>
<feature type="domain" description="Aminopeptidase N-like N-terminal" evidence="16">
    <location>
        <begin position="153"/>
        <end position="213"/>
    </location>
</feature>
<evidence type="ECO:0000256" key="14">
    <source>
        <dbReference type="SAM" id="SignalP"/>
    </source>
</evidence>
<evidence type="ECO:0000256" key="10">
    <source>
        <dbReference type="ARBA" id="ARBA00023049"/>
    </source>
</evidence>
<proteinExistence type="inferred from homology"/>
<keyword evidence="14" id="KW-0732">Signal</keyword>
<evidence type="ECO:0000256" key="8">
    <source>
        <dbReference type="ARBA" id="ARBA00022801"/>
    </source>
</evidence>
<keyword evidence="8" id="KW-0378">Hydrolase</keyword>
<feature type="region of interest" description="Disordered" evidence="13">
    <location>
        <begin position="367"/>
        <end position="390"/>
    </location>
</feature>
<evidence type="ECO:0000256" key="12">
    <source>
        <dbReference type="ARBA" id="ARBA00031533"/>
    </source>
</evidence>
<evidence type="ECO:0000256" key="3">
    <source>
        <dbReference type="ARBA" id="ARBA00010136"/>
    </source>
</evidence>
<dbReference type="InterPro" id="IPR042097">
    <property type="entry name" value="Aminopeptidase_N-like_N_sf"/>
</dbReference>
<keyword evidence="18" id="KW-1185">Reference proteome</keyword>
<evidence type="ECO:0000256" key="13">
    <source>
        <dbReference type="SAM" id="MobiDB-lite"/>
    </source>
</evidence>
<dbReference type="SUPFAM" id="SSF63737">
    <property type="entry name" value="Leukotriene A4 hydrolase N-terminal domain"/>
    <property type="match status" value="1"/>
</dbReference>
<dbReference type="PRINTS" id="PR00756">
    <property type="entry name" value="ALADIPTASE"/>
</dbReference>
<gene>
    <name evidence="17" type="ORF">AN218_23830</name>
</gene>
<feature type="domain" description="Peptidase M1 membrane alanine aminopeptidase" evidence="15">
    <location>
        <begin position="254"/>
        <end position="458"/>
    </location>
</feature>
<evidence type="ECO:0000256" key="4">
    <source>
        <dbReference type="ARBA" id="ARBA00012564"/>
    </source>
</evidence>
<keyword evidence="9" id="KW-0862">Zinc</keyword>
<dbReference type="InterPro" id="IPR014782">
    <property type="entry name" value="Peptidase_M1_dom"/>
</dbReference>
<dbReference type="Proteomes" id="UP000176005">
    <property type="component" value="Unassembled WGS sequence"/>
</dbReference>
<dbReference type="InterPro" id="IPR027268">
    <property type="entry name" value="Peptidase_M4/M1_CTD_sf"/>
</dbReference>
<accession>A0A1E7KYP2</accession>
<evidence type="ECO:0000259" key="16">
    <source>
        <dbReference type="Pfam" id="PF17900"/>
    </source>
</evidence>
<evidence type="ECO:0000313" key="17">
    <source>
        <dbReference type="EMBL" id="OEV09078.1"/>
    </source>
</evidence>
<keyword evidence="6 17" id="KW-0645">Protease</keyword>
<comment type="caution">
    <text evidence="17">The sequence shown here is derived from an EMBL/GenBank/DDBJ whole genome shotgun (WGS) entry which is preliminary data.</text>
</comment>
<reference evidence="17 18" key="1">
    <citation type="journal article" date="2016" name="Front. Microbiol.">
        <title>Comparative Genomics Analysis of Streptomyces Species Reveals Their Adaptation to the Marine Environment and Their Diversity at the Genomic Level.</title>
        <authorList>
            <person name="Tian X."/>
            <person name="Zhang Z."/>
            <person name="Yang T."/>
            <person name="Chen M."/>
            <person name="Li J."/>
            <person name="Chen F."/>
            <person name="Yang J."/>
            <person name="Li W."/>
            <person name="Zhang B."/>
            <person name="Zhang Z."/>
            <person name="Wu J."/>
            <person name="Zhang C."/>
            <person name="Long L."/>
            <person name="Xiao J."/>
        </authorList>
    </citation>
    <scope>NUCLEOTIDE SEQUENCE [LARGE SCALE GENOMIC DNA]</scope>
    <source>
        <strain evidence="17 18">SCSIO 10429</strain>
    </source>
</reference>
<dbReference type="Gene3D" id="1.10.390.10">
    <property type="entry name" value="Neutral Protease Domain 2"/>
    <property type="match status" value="1"/>
</dbReference>
<evidence type="ECO:0000256" key="6">
    <source>
        <dbReference type="ARBA" id="ARBA00022670"/>
    </source>
</evidence>
<evidence type="ECO:0000256" key="1">
    <source>
        <dbReference type="ARBA" id="ARBA00000098"/>
    </source>
</evidence>
<dbReference type="SUPFAM" id="SSF55486">
    <property type="entry name" value="Metalloproteases ('zincins'), catalytic domain"/>
    <property type="match status" value="1"/>
</dbReference>
<dbReference type="GO" id="GO:0008237">
    <property type="term" value="F:metallopeptidase activity"/>
    <property type="evidence" value="ECO:0007669"/>
    <property type="project" value="UniProtKB-KW"/>
</dbReference>
<comment type="cofactor">
    <cofactor evidence="2">
        <name>Zn(2+)</name>
        <dbReference type="ChEBI" id="CHEBI:29105"/>
    </cofactor>
</comment>
<dbReference type="InterPro" id="IPR001930">
    <property type="entry name" value="Peptidase_M1"/>
</dbReference>
<dbReference type="InterPro" id="IPR050344">
    <property type="entry name" value="Peptidase_M1_aminopeptidases"/>
</dbReference>
<dbReference type="PATRIC" id="fig|518642.10.peg.5377"/>
<dbReference type="InterPro" id="IPR045357">
    <property type="entry name" value="Aminopeptidase_N-like_N"/>
</dbReference>
<name>A0A1E7KYP2_9ACTN</name>
<dbReference type="EMBL" id="LJGW01000386">
    <property type="protein sequence ID" value="OEV09078.1"/>
    <property type="molecule type" value="Genomic_DNA"/>
</dbReference>
<evidence type="ECO:0000313" key="18">
    <source>
        <dbReference type="Proteomes" id="UP000176005"/>
    </source>
</evidence>
<feature type="signal peptide" evidence="14">
    <location>
        <begin position="1"/>
        <end position="21"/>
    </location>
</feature>
<evidence type="ECO:0000259" key="15">
    <source>
        <dbReference type="Pfam" id="PF01433"/>
    </source>
</evidence>
<keyword evidence="7" id="KW-0479">Metal-binding</keyword>
<feature type="chain" id="PRO_5009196917" description="Aminopeptidase N" evidence="14">
    <location>
        <begin position="22"/>
        <end position="476"/>
    </location>
</feature>
<dbReference type="Pfam" id="PF01433">
    <property type="entry name" value="Peptidase_M1"/>
    <property type="match status" value="1"/>
</dbReference>